<keyword evidence="12" id="KW-0966">Cell projection</keyword>
<evidence type="ECO:0000313" key="16">
    <source>
        <dbReference type="Proteomes" id="UP001634394"/>
    </source>
</evidence>
<evidence type="ECO:0000256" key="5">
    <source>
        <dbReference type="ARBA" id="ARBA00012249"/>
    </source>
</evidence>
<evidence type="ECO:0000313" key="15">
    <source>
        <dbReference type="EMBL" id="KAL3880994.1"/>
    </source>
</evidence>
<comment type="caution">
    <text evidence="15">The sequence shown here is derived from an EMBL/GenBank/DDBJ whole genome shotgun (WGS) entry which is preliminary data.</text>
</comment>
<keyword evidence="9 13" id="KW-0863">Zinc-finger</keyword>
<evidence type="ECO:0000256" key="13">
    <source>
        <dbReference type="PROSITE-ProRule" id="PRU00175"/>
    </source>
</evidence>
<evidence type="ECO:0000256" key="11">
    <source>
        <dbReference type="ARBA" id="ARBA00022833"/>
    </source>
</evidence>
<keyword evidence="8" id="KW-0677">Repeat</keyword>
<comment type="similarity">
    <text evidence="4">Belongs to the RING-Cys relay (RCR) family.</text>
</comment>
<dbReference type="Gene3D" id="3.30.40.10">
    <property type="entry name" value="Zinc/RING finger domain, C3HC4 (zinc finger)"/>
    <property type="match status" value="1"/>
</dbReference>
<keyword evidence="16" id="KW-1185">Reference proteome</keyword>
<dbReference type="PROSITE" id="PS50089">
    <property type="entry name" value="ZF_RING_2"/>
    <property type="match status" value="1"/>
</dbReference>
<comment type="pathway">
    <text evidence="3">Protein modification; protein ubiquitination.</text>
</comment>
<evidence type="ECO:0000256" key="10">
    <source>
        <dbReference type="ARBA" id="ARBA00022786"/>
    </source>
</evidence>
<reference evidence="15 16" key="1">
    <citation type="submission" date="2024-11" db="EMBL/GenBank/DDBJ databases">
        <title>Chromosome-level genome assembly of the freshwater bivalve Anodonta woodiana.</title>
        <authorList>
            <person name="Chen X."/>
        </authorList>
    </citation>
    <scope>NUCLEOTIDE SEQUENCE [LARGE SCALE GENOMIC DNA]</scope>
    <source>
        <strain evidence="15">MN2024</strain>
        <tissue evidence="15">Gills</tissue>
    </source>
</reference>
<sequence>MATCRYCNNSLIIGQSTCSNWECQSFRATACNKVLKCGHLCGGIKDESQCLSCLYWCTTADMTSLKQKHDDVCVVCYSSPISAAPSIQLTCGHVIHFHCTKSVLAARWPGPRITFGFTLCPICQKAMEHPLLTDMLTPIRALYEEVKRMALTRLIHDGLQDTESIRTPGSQFYQDKAGFAINKYAYYICFKCQKPYFGGEARCEEQDVVENHKKEDFVCVRCSQTNIKICAHGVDHLEYKCRYCCSMARWFCFGTTHFCTLTTQF</sequence>
<dbReference type="GO" id="GO:0061630">
    <property type="term" value="F:ubiquitin protein ligase activity"/>
    <property type="evidence" value="ECO:0007669"/>
    <property type="project" value="UniProtKB-EC"/>
</dbReference>
<dbReference type="FunFam" id="3.30.40.10:FF:000078">
    <property type="entry name" value="E3 ubiquitin-protein ligase MYCBP2 isoform X1"/>
    <property type="match status" value="1"/>
</dbReference>
<dbReference type="GO" id="GO:0008270">
    <property type="term" value="F:zinc ion binding"/>
    <property type="evidence" value="ECO:0007669"/>
    <property type="project" value="UniProtKB-KW"/>
</dbReference>
<dbReference type="Proteomes" id="UP001634394">
    <property type="component" value="Unassembled WGS sequence"/>
</dbReference>
<dbReference type="EC" id="2.3.2.33" evidence="5"/>
<dbReference type="EMBL" id="JBJQND010000004">
    <property type="protein sequence ID" value="KAL3880994.1"/>
    <property type="molecule type" value="Genomic_DNA"/>
</dbReference>
<keyword evidence="10" id="KW-0833">Ubl conjugation pathway</keyword>
<evidence type="ECO:0000256" key="1">
    <source>
        <dbReference type="ARBA" id="ARBA00000333"/>
    </source>
</evidence>
<dbReference type="PANTHER" id="PTHR45943">
    <property type="entry name" value="E3 UBIQUITIN-PROTEIN LIGASE MYCBP2"/>
    <property type="match status" value="1"/>
</dbReference>
<gene>
    <name evidence="15" type="ORF">ACJMK2_033195</name>
</gene>
<feature type="domain" description="RING-type" evidence="14">
    <location>
        <begin position="73"/>
        <end position="124"/>
    </location>
</feature>
<dbReference type="InterPro" id="IPR001841">
    <property type="entry name" value="Znf_RING"/>
</dbReference>
<evidence type="ECO:0000256" key="3">
    <source>
        <dbReference type="ARBA" id="ARBA00004906"/>
    </source>
</evidence>
<keyword evidence="11" id="KW-0862">Zinc</keyword>
<proteinExistence type="inferred from homology"/>
<evidence type="ECO:0000259" key="14">
    <source>
        <dbReference type="PROSITE" id="PS50089"/>
    </source>
</evidence>
<evidence type="ECO:0000256" key="8">
    <source>
        <dbReference type="ARBA" id="ARBA00022737"/>
    </source>
</evidence>
<protein>
    <recommendedName>
        <fullName evidence="5">RCR-type E3 ubiquitin transferase</fullName>
        <ecNumber evidence="5">2.3.2.33</ecNumber>
    </recommendedName>
</protein>
<evidence type="ECO:0000256" key="7">
    <source>
        <dbReference type="ARBA" id="ARBA00022723"/>
    </source>
</evidence>
<evidence type="ECO:0000256" key="4">
    <source>
        <dbReference type="ARBA" id="ARBA00005415"/>
    </source>
</evidence>
<comment type="catalytic activity">
    <reaction evidence="1">
        <text>[E2 ubiquitin-conjugating enzyme]-S-ubiquitinyl-L-cysteine + [acceptor protein]-L-threonine = [E2 ubiquitin-conjugating enzyme]-L-cysteine + [acceptor protein]-3-O-ubiquitinyl-L-threonine.</text>
        <dbReference type="EC" id="2.3.2.33"/>
    </reaction>
</comment>
<dbReference type="AlphaFoldDB" id="A0ABD3X424"/>
<comment type="subcellular location">
    <subcellularLocation>
        <location evidence="2">Cell projection</location>
        <location evidence="2">Axon</location>
    </subcellularLocation>
</comment>
<organism evidence="15 16">
    <name type="scientific">Sinanodonta woodiana</name>
    <name type="common">Chinese pond mussel</name>
    <name type="synonym">Anodonta woodiana</name>
    <dbReference type="NCBI Taxonomy" id="1069815"/>
    <lineage>
        <taxon>Eukaryota</taxon>
        <taxon>Metazoa</taxon>
        <taxon>Spiralia</taxon>
        <taxon>Lophotrochozoa</taxon>
        <taxon>Mollusca</taxon>
        <taxon>Bivalvia</taxon>
        <taxon>Autobranchia</taxon>
        <taxon>Heteroconchia</taxon>
        <taxon>Palaeoheterodonta</taxon>
        <taxon>Unionida</taxon>
        <taxon>Unionoidea</taxon>
        <taxon>Unionidae</taxon>
        <taxon>Unioninae</taxon>
        <taxon>Sinanodonta</taxon>
    </lineage>
</organism>
<dbReference type="InterPro" id="IPR013083">
    <property type="entry name" value="Znf_RING/FYVE/PHD"/>
</dbReference>
<evidence type="ECO:0000256" key="12">
    <source>
        <dbReference type="ARBA" id="ARBA00023273"/>
    </source>
</evidence>
<dbReference type="PANTHER" id="PTHR45943:SF1">
    <property type="entry name" value="E3 UBIQUITIN-PROTEIN LIGASE MYCBP2"/>
    <property type="match status" value="1"/>
</dbReference>
<keyword evidence="7" id="KW-0479">Metal-binding</keyword>
<dbReference type="SUPFAM" id="SSF57850">
    <property type="entry name" value="RING/U-box"/>
    <property type="match status" value="1"/>
</dbReference>
<dbReference type="SMART" id="SM00184">
    <property type="entry name" value="RING"/>
    <property type="match status" value="1"/>
</dbReference>
<evidence type="ECO:0000256" key="6">
    <source>
        <dbReference type="ARBA" id="ARBA00022679"/>
    </source>
</evidence>
<accession>A0ABD3X424</accession>
<keyword evidence="6" id="KW-0808">Transferase</keyword>
<name>A0ABD3X424_SINWO</name>
<evidence type="ECO:0000256" key="2">
    <source>
        <dbReference type="ARBA" id="ARBA00004489"/>
    </source>
</evidence>
<dbReference type="GO" id="GO:0030424">
    <property type="term" value="C:axon"/>
    <property type="evidence" value="ECO:0007669"/>
    <property type="project" value="UniProtKB-SubCell"/>
</dbReference>
<evidence type="ECO:0000256" key="9">
    <source>
        <dbReference type="ARBA" id="ARBA00022771"/>
    </source>
</evidence>